<reference evidence="2" key="1">
    <citation type="submission" date="2023-08" db="EMBL/GenBank/DDBJ databases">
        <authorList>
            <person name="Alioto T."/>
            <person name="Alioto T."/>
            <person name="Gomez Garrido J."/>
        </authorList>
    </citation>
    <scope>NUCLEOTIDE SEQUENCE</scope>
</reference>
<evidence type="ECO:0000256" key="1">
    <source>
        <dbReference type="SAM" id="Phobius"/>
    </source>
</evidence>
<keyword evidence="3" id="KW-1185">Reference proteome</keyword>
<dbReference type="Proteomes" id="UP001178508">
    <property type="component" value="Chromosome 19"/>
</dbReference>
<accession>A0AAV1H8F0</accession>
<evidence type="ECO:0000313" key="3">
    <source>
        <dbReference type="Proteomes" id="UP001178508"/>
    </source>
</evidence>
<dbReference type="EMBL" id="OY660882">
    <property type="protein sequence ID" value="CAJ1081039.1"/>
    <property type="molecule type" value="Genomic_DNA"/>
</dbReference>
<evidence type="ECO:0000313" key="2">
    <source>
        <dbReference type="EMBL" id="CAJ1081039.1"/>
    </source>
</evidence>
<keyword evidence="1" id="KW-0812">Transmembrane</keyword>
<proteinExistence type="predicted"/>
<dbReference type="AlphaFoldDB" id="A0AAV1H8F0"/>
<gene>
    <name evidence="2" type="ORF">XNOV1_A023641</name>
</gene>
<organism evidence="2 3">
    <name type="scientific">Xyrichtys novacula</name>
    <name type="common">Pearly razorfish</name>
    <name type="synonym">Hemipteronotus novacula</name>
    <dbReference type="NCBI Taxonomy" id="13765"/>
    <lineage>
        <taxon>Eukaryota</taxon>
        <taxon>Metazoa</taxon>
        <taxon>Chordata</taxon>
        <taxon>Craniata</taxon>
        <taxon>Vertebrata</taxon>
        <taxon>Euteleostomi</taxon>
        <taxon>Actinopterygii</taxon>
        <taxon>Neopterygii</taxon>
        <taxon>Teleostei</taxon>
        <taxon>Neoteleostei</taxon>
        <taxon>Acanthomorphata</taxon>
        <taxon>Eupercaria</taxon>
        <taxon>Labriformes</taxon>
        <taxon>Labridae</taxon>
        <taxon>Xyrichtys</taxon>
    </lineage>
</organism>
<keyword evidence="1" id="KW-1133">Transmembrane helix</keyword>
<feature type="transmembrane region" description="Helical" evidence="1">
    <location>
        <begin position="33"/>
        <end position="51"/>
    </location>
</feature>
<name>A0AAV1H8F0_XYRNO</name>
<keyword evidence="1" id="KW-0472">Membrane</keyword>
<protein>
    <submittedName>
        <fullName evidence="2">Uncharacterized protein</fullName>
    </submittedName>
</protein>
<sequence length="114" mass="13029">MKSDALLLLLLNKSSKRQTVPSFCLKRVSIFTFHLSNFVYVLILTVLLCIVTPPPKKKRAALAQWESQSSLSWEVRGVIPGPAVHMPQWPWARHLTSNCLCWQCPVVCEWHCVN</sequence>